<evidence type="ECO:0000256" key="9">
    <source>
        <dbReference type="ARBA" id="ARBA00023212"/>
    </source>
</evidence>
<reference evidence="15" key="2">
    <citation type="submission" date="2025-08" db="UniProtKB">
        <authorList>
            <consortium name="Ensembl"/>
        </authorList>
    </citation>
    <scope>IDENTIFICATION</scope>
</reference>
<dbReference type="Ensembl" id="ENSTNIT00000016599.1">
    <property type="protein sequence ID" value="ENSTNIP00000016386.1"/>
    <property type="gene ID" value="ENSTNIG00000013394.1"/>
</dbReference>
<evidence type="ECO:0000256" key="6">
    <source>
        <dbReference type="ARBA" id="ARBA00022840"/>
    </source>
</evidence>
<dbReference type="OMA" id="VDNLPHV"/>
<evidence type="ECO:0000256" key="7">
    <source>
        <dbReference type="ARBA" id="ARBA00023054"/>
    </source>
</evidence>
<feature type="region of interest" description="Disordered" evidence="13">
    <location>
        <begin position="325"/>
        <end position="348"/>
    </location>
</feature>
<evidence type="ECO:0000256" key="11">
    <source>
        <dbReference type="RuleBase" id="RU000394"/>
    </source>
</evidence>
<dbReference type="InterPro" id="IPR019821">
    <property type="entry name" value="Kinesin_motor_CS"/>
</dbReference>
<dbReference type="Pfam" id="PF00225">
    <property type="entry name" value="Kinesin"/>
    <property type="match status" value="1"/>
</dbReference>
<organism evidence="15 16">
    <name type="scientific">Tetraodon nigroviridis</name>
    <name type="common">Spotted green pufferfish</name>
    <name type="synonym">Chelonodon nigroviridis</name>
    <dbReference type="NCBI Taxonomy" id="99883"/>
    <lineage>
        <taxon>Eukaryota</taxon>
        <taxon>Metazoa</taxon>
        <taxon>Chordata</taxon>
        <taxon>Craniata</taxon>
        <taxon>Vertebrata</taxon>
        <taxon>Euteleostomi</taxon>
        <taxon>Actinopterygii</taxon>
        <taxon>Neopterygii</taxon>
        <taxon>Teleostei</taxon>
        <taxon>Neoteleostei</taxon>
        <taxon>Acanthomorphata</taxon>
        <taxon>Eupercaria</taxon>
        <taxon>Tetraodontiformes</taxon>
        <taxon>Tetradontoidea</taxon>
        <taxon>Tetraodontidae</taxon>
        <taxon>Tetraodon</taxon>
    </lineage>
</organism>
<feature type="coiled-coil region" evidence="12">
    <location>
        <begin position="355"/>
        <end position="463"/>
    </location>
</feature>
<keyword evidence="7 12" id="KW-0175">Coiled coil</keyword>
<dbReference type="InterPro" id="IPR027417">
    <property type="entry name" value="P-loop_NTPase"/>
</dbReference>
<feature type="region of interest" description="Disordered" evidence="13">
    <location>
        <begin position="607"/>
        <end position="638"/>
    </location>
</feature>
<keyword evidence="5 11" id="KW-0547">Nucleotide-binding</keyword>
<evidence type="ECO:0000256" key="2">
    <source>
        <dbReference type="ARBA" id="ARBA00022490"/>
    </source>
</evidence>
<dbReference type="InterPro" id="IPR001752">
    <property type="entry name" value="Kinesin_motor_dom"/>
</dbReference>
<dbReference type="GO" id="GO:0090307">
    <property type="term" value="P:mitotic spindle assembly"/>
    <property type="evidence" value="ECO:0007669"/>
    <property type="project" value="TreeGrafter"/>
</dbReference>
<feature type="compositionally biased region" description="Basic and acidic residues" evidence="13">
    <location>
        <begin position="877"/>
        <end position="890"/>
    </location>
</feature>
<keyword evidence="2" id="KW-0963">Cytoplasm</keyword>
<dbReference type="PANTHER" id="PTHR47970">
    <property type="entry name" value="KINESIN-LIKE PROTEIN KIF11"/>
    <property type="match status" value="1"/>
</dbReference>
<dbReference type="GO" id="GO:0005634">
    <property type="term" value="C:nucleus"/>
    <property type="evidence" value="ECO:0007669"/>
    <property type="project" value="TreeGrafter"/>
</dbReference>
<feature type="compositionally biased region" description="Low complexity" evidence="13">
    <location>
        <begin position="898"/>
        <end position="910"/>
    </location>
</feature>
<dbReference type="HOGENOM" id="CLU_302607_0_0_1"/>
<dbReference type="InParanoid" id="H3D795"/>
<evidence type="ECO:0000259" key="14">
    <source>
        <dbReference type="PROSITE" id="PS50067"/>
    </source>
</evidence>
<evidence type="ECO:0000256" key="4">
    <source>
        <dbReference type="ARBA" id="ARBA00022701"/>
    </source>
</evidence>
<dbReference type="GO" id="GO:0007018">
    <property type="term" value="P:microtubule-based movement"/>
    <property type="evidence" value="ECO:0007669"/>
    <property type="project" value="InterPro"/>
</dbReference>
<dbReference type="PROSITE" id="PS50067">
    <property type="entry name" value="KINESIN_MOTOR_2"/>
    <property type="match status" value="1"/>
</dbReference>
<feature type="compositionally biased region" description="Polar residues" evidence="13">
    <location>
        <begin position="823"/>
        <end position="838"/>
    </location>
</feature>
<dbReference type="SMART" id="SM00129">
    <property type="entry name" value="KISc"/>
    <property type="match status" value="1"/>
</dbReference>
<dbReference type="GO" id="GO:0005524">
    <property type="term" value="F:ATP binding"/>
    <property type="evidence" value="ECO:0007669"/>
    <property type="project" value="UniProtKB-KW"/>
</dbReference>
<evidence type="ECO:0000313" key="16">
    <source>
        <dbReference type="Proteomes" id="UP000007303"/>
    </source>
</evidence>
<evidence type="ECO:0000256" key="1">
    <source>
        <dbReference type="ARBA" id="ARBA00004186"/>
    </source>
</evidence>
<sequence>MGRAFVKDLCWVQVNNAEEAYKILIFGKKNQSFSATRLNHLSSRSHSIFSIRVLRIEDVESPKVHTVSELSLCDLAGSERCAKTQNTGERLKEAGNINTSLLILGKCINAMRNNKQAKLLQHVPFRESKLTHYLQGFFCGRGKVSMIVNINQCASMYDETLNVLKLSAVAQKVVILSSKPPPIMPQKSVVEVSFVEAEKKRSVLSGTNTTNTSAGSYSSLEDVQDNSQHSFAEAVDVKKATDECLNLCRAVAEGSRGDNTEELEKKMLVLNEQMHKVQQWMAQKHGEAKNVKQEEKGMLLFELLEKATEGSHVKQLEDLQEGIEGTQEKEVLSPPHEGEAQEEASSMLDSLKKSLEAEKTARLEMITALEEAEERGEKHLNALSKERNQNKELQSALEVQREEVSRLVEEGGQREQEASKLREQINELTAKLEFSQHQATSEMKRSEELLSQLQCSQAQLTQRSIECQEKTLQVHQVEHSEITAEAFADLKKKNLDFQSEVEMLRAKISDMEASSEQKITQQENCRQEEVKMAELQKKLQEKEVLVVSLQRSLQKAQEQREEEESQAVQEARRREVERRRELLAVAHEAIAQKDEELQKKVEEINRLKKNAENDSEKVKSLTLDLQRREEDASDQREKLADYKKQVQQIQKEEQSSEQTLQLYQKACKDLEAKERVMEDMRLALTEQEETQSQMEQMLEDKHRLIQELSDEVEKLKEMSSAWNELCTEKHQAERRRWQEEKLSLIGQAKEAEDKRNQEMRKFIEDRERFNQQQRQLDLLSAQLVEKDQMMDKWRKERDTLVAALEVQLQKLLSSLAEKDKLIQQLQQPPESGDGSNQPELPHSRHETEILQPEKDHEPTTASQQDKKNKSSTSLNRKTTEKKPGEKREPRASVISQQSSSGGPSVLESSEISLENGRTSRFPRPELEISFSPLQPNRMALRRQGQDSAVTVKITRSTRKRKSEEMDKVRSN</sequence>
<feature type="domain" description="Kinesin motor" evidence="14">
    <location>
        <begin position="1"/>
        <end position="173"/>
    </location>
</feature>
<feature type="region of interest" description="Disordered" evidence="13">
    <location>
        <begin position="821"/>
        <end position="971"/>
    </location>
</feature>
<dbReference type="InterPro" id="IPR047149">
    <property type="entry name" value="KIF11-like"/>
</dbReference>
<evidence type="ECO:0000256" key="3">
    <source>
        <dbReference type="ARBA" id="ARBA00022553"/>
    </source>
</evidence>
<feature type="compositionally biased region" description="Basic and acidic residues" evidence="13">
    <location>
        <begin position="961"/>
        <end position="971"/>
    </location>
</feature>
<keyword evidence="6 11" id="KW-0067">ATP-binding</keyword>
<feature type="compositionally biased region" description="Basic and acidic residues" evidence="13">
    <location>
        <begin position="326"/>
        <end position="339"/>
    </location>
</feature>
<keyword evidence="8 11" id="KW-0505">Motor protein</keyword>
<dbReference type="GO" id="GO:0051231">
    <property type="term" value="P:spindle elongation"/>
    <property type="evidence" value="ECO:0007669"/>
    <property type="project" value="TreeGrafter"/>
</dbReference>
<keyword evidence="16" id="KW-1185">Reference proteome</keyword>
<dbReference type="PANTHER" id="PTHR47970:SF29">
    <property type="entry name" value="KINESIN FAMILY MEMBER 20B"/>
    <property type="match status" value="1"/>
</dbReference>
<evidence type="ECO:0000256" key="10">
    <source>
        <dbReference type="PROSITE-ProRule" id="PRU00283"/>
    </source>
</evidence>
<dbReference type="GO" id="GO:0008017">
    <property type="term" value="F:microtubule binding"/>
    <property type="evidence" value="ECO:0007669"/>
    <property type="project" value="InterPro"/>
</dbReference>
<reference evidence="15" key="3">
    <citation type="submission" date="2025-09" db="UniProtKB">
        <authorList>
            <consortium name="Ensembl"/>
        </authorList>
    </citation>
    <scope>IDENTIFICATION</scope>
</reference>
<comment type="caution">
    <text evidence="10">Lacks conserved residue(s) required for the propagation of feature annotation.</text>
</comment>
<dbReference type="STRING" id="99883.ENSTNIP00000016386"/>
<feature type="compositionally biased region" description="Basic and acidic residues" evidence="13">
    <location>
        <begin position="841"/>
        <end position="868"/>
    </location>
</feature>
<protein>
    <recommendedName>
        <fullName evidence="11">Kinesin-like protein</fullName>
    </recommendedName>
</protein>
<evidence type="ECO:0000256" key="13">
    <source>
        <dbReference type="SAM" id="MobiDB-lite"/>
    </source>
</evidence>
<proteinExistence type="inferred from homology"/>
<dbReference type="Gene3D" id="3.40.850.10">
    <property type="entry name" value="Kinesin motor domain"/>
    <property type="match status" value="1"/>
</dbReference>
<dbReference type="AlphaFoldDB" id="H3D795"/>
<evidence type="ECO:0000256" key="5">
    <source>
        <dbReference type="ARBA" id="ARBA00022741"/>
    </source>
</evidence>
<evidence type="ECO:0000256" key="12">
    <source>
        <dbReference type="SAM" id="Coils"/>
    </source>
</evidence>
<accession>H3D795</accession>
<dbReference type="GO" id="GO:0008574">
    <property type="term" value="F:plus-end-directed microtubule motor activity"/>
    <property type="evidence" value="ECO:0007669"/>
    <property type="project" value="TreeGrafter"/>
</dbReference>
<keyword evidence="3" id="KW-0597">Phosphoprotein</keyword>
<dbReference type="GeneTree" id="ENSGT00940000155989"/>
<name>H3D795_TETNG</name>
<reference evidence="16" key="1">
    <citation type="journal article" date="2004" name="Nature">
        <title>Genome duplication in the teleost fish Tetraodon nigroviridis reveals the early vertebrate proto-karyotype.</title>
        <authorList>
            <person name="Jaillon O."/>
            <person name="Aury J.-M."/>
            <person name="Brunet F."/>
            <person name="Petit J.-L."/>
            <person name="Stange-Thomann N."/>
            <person name="Mauceli E."/>
            <person name="Bouneau L."/>
            <person name="Fischer C."/>
            <person name="Ozouf-Costaz C."/>
            <person name="Bernot A."/>
            <person name="Nicaud S."/>
            <person name="Jaffe D."/>
            <person name="Fisher S."/>
            <person name="Lutfalla G."/>
            <person name="Dossat C."/>
            <person name="Segurens B."/>
            <person name="Dasilva C."/>
            <person name="Salanoubat M."/>
            <person name="Levy M."/>
            <person name="Boudet N."/>
            <person name="Castellano S."/>
            <person name="Anthouard V."/>
            <person name="Jubin C."/>
            <person name="Castelli V."/>
            <person name="Katinka M."/>
            <person name="Vacherie B."/>
            <person name="Biemont C."/>
            <person name="Skalli Z."/>
            <person name="Cattolico L."/>
            <person name="Poulain J."/>
            <person name="De Berardinis V."/>
            <person name="Cruaud C."/>
            <person name="Duprat S."/>
            <person name="Brottier P."/>
            <person name="Coutanceau J.-P."/>
            <person name="Gouzy J."/>
            <person name="Parra G."/>
            <person name="Lardier G."/>
            <person name="Chapple C."/>
            <person name="McKernan K.J."/>
            <person name="McEwan P."/>
            <person name="Bosak S."/>
            <person name="Kellis M."/>
            <person name="Volff J.-N."/>
            <person name="Guigo R."/>
            <person name="Zody M.C."/>
            <person name="Mesirov J."/>
            <person name="Lindblad-Toh K."/>
            <person name="Birren B."/>
            <person name="Nusbaum C."/>
            <person name="Kahn D."/>
            <person name="Robinson-Rechavi M."/>
            <person name="Laudet V."/>
            <person name="Schachter V."/>
            <person name="Quetier F."/>
            <person name="Saurin W."/>
            <person name="Scarpelli C."/>
            <person name="Wincker P."/>
            <person name="Lander E.S."/>
            <person name="Weissenbach J."/>
            <person name="Roest Crollius H."/>
        </authorList>
    </citation>
    <scope>NUCLEOTIDE SEQUENCE [LARGE SCALE GENOMIC DNA]</scope>
</reference>
<dbReference type="SUPFAM" id="SSF52540">
    <property type="entry name" value="P-loop containing nucleoside triphosphate hydrolases"/>
    <property type="match status" value="1"/>
</dbReference>
<dbReference type="PRINTS" id="PR00380">
    <property type="entry name" value="KINESINHEAVY"/>
</dbReference>
<keyword evidence="4 11" id="KW-0493">Microtubule</keyword>
<dbReference type="InterPro" id="IPR036961">
    <property type="entry name" value="Kinesin_motor_dom_sf"/>
</dbReference>
<dbReference type="GO" id="GO:0072686">
    <property type="term" value="C:mitotic spindle"/>
    <property type="evidence" value="ECO:0007669"/>
    <property type="project" value="TreeGrafter"/>
</dbReference>
<comment type="similarity">
    <text evidence="10 11">Belongs to the TRAFAC class myosin-kinesin ATPase superfamily. Kinesin family.</text>
</comment>
<dbReference type="GO" id="GO:0005876">
    <property type="term" value="C:spindle microtubule"/>
    <property type="evidence" value="ECO:0007669"/>
    <property type="project" value="TreeGrafter"/>
</dbReference>
<dbReference type="PROSITE" id="PS00411">
    <property type="entry name" value="KINESIN_MOTOR_1"/>
    <property type="match status" value="1"/>
</dbReference>
<keyword evidence="9" id="KW-0206">Cytoskeleton</keyword>
<evidence type="ECO:0000313" key="15">
    <source>
        <dbReference type="Ensembl" id="ENSTNIP00000016386.1"/>
    </source>
</evidence>
<comment type="subcellular location">
    <subcellularLocation>
        <location evidence="1">Cytoplasm</location>
        <location evidence="1">Cytoskeleton</location>
        <location evidence="1">Spindle</location>
    </subcellularLocation>
</comment>
<evidence type="ECO:0000256" key="8">
    <source>
        <dbReference type="ARBA" id="ARBA00023175"/>
    </source>
</evidence>
<dbReference type="Proteomes" id="UP000007303">
    <property type="component" value="Unassembled WGS sequence"/>
</dbReference>